<dbReference type="Proteomes" id="UP000194225">
    <property type="component" value="Unassembled WGS sequence"/>
</dbReference>
<organism evidence="10 11">
    <name type="scientific">Streptomyces platensis</name>
    <dbReference type="NCBI Taxonomy" id="58346"/>
    <lineage>
        <taxon>Bacteria</taxon>
        <taxon>Bacillati</taxon>
        <taxon>Actinomycetota</taxon>
        <taxon>Actinomycetes</taxon>
        <taxon>Kitasatosporales</taxon>
        <taxon>Streptomycetaceae</taxon>
        <taxon>Streptomyces</taxon>
    </lineage>
</organism>
<evidence type="ECO:0000256" key="2">
    <source>
        <dbReference type="ARBA" id="ARBA00004236"/>
    </source>
</evidence>
<keyword evidence="8" id="KW-1133">Transmembrane helix</keyword>
<feature type="domain" description="Signal transduction histidine kinase dimerisation/phosphoacceptor" evidence="9">
    <location>
        <begin position="321"/>
        <end position="388"/>
    </location>
</feature>
<evidence type="ECO:0000256" key="7">
    <source>
        <dbReference type="SAM" id="MobiDB-lite"/>
    </source>
</evidence>
<feature type="transmembrane region" description="Helical" evidence="8">
    <location>
        <begin position="239"/>
        <end position="258"/>
    </location>
</feature>
<evidence type="ECO:0000256" key="8">
    <source>
        <dbReference type="SAM" id="Phobius"/>
    </source>
</evidence>
<dbReference type="GeneID" id="90926170"/>
<feature type="region of interest" description="Disordered" evidence="7">
    <location>
        <begin position="415"/>
        <end position="480"/>
    </location>
</feature>
<comment type="subcellular location">
    <subcellularLocation>
        <location evidence="2">Cell membrane</location>
    </subcellularLocation>
</comment>
<keyword evidence="8" id="KW-0812">Transmembrane</keyword>
<feature type="region of interest" description="Disordered" evidence="7">
    <location>
        <begin position="87"/>
        <end position="161"/>
    </location>
</feature>
<evidence type="ECO:0000313" key="10">
    <source>
        <dbReference type="EMBL" id="OSY40467.1"/>
    </source>
</evidence>
<keyword evidence="6 10" id="KW-0418">Kinase</keyword>
<proteinExistence type="predicted"/>
<keyword evidence="5 10" id="KW-0808">Transferase</keyword>
<comment type="caution">
    <text evidence="10">The sequence shown here is derived from an EMBL/GenBank/DDBJ whole genome shotgun (WGS) entry which is preliminary data.</text>
</comment>
<dbReference type="EC" id="2.7.13.3" evidence="3"/>
<keyword evidence="4" id="KW-0597">Phosphoprotein</keyword>
<evidence type="ECO:0000313" key="11">
    <source>
        <dbReference type="Proteomes" id="UP000194225"/>
    </source>
</evidence>
<gene>
    <name evidence="10" type="primary">prrB</name>
    <name evidence="10" type="ORF">BG653_05368</name>
</gene>
<dbReference type="InterPro" id="IPR003661">
    <property type="entry name" value="HisK_dim/P_dom"/>
</dbReference>
<name>A0ABX3XS22_STRPT</name>
<evidence type="ECO:0000256" key="5">
    <source>
        <dbReference type="ARBA" id="ARBA00022679"/>
    </source>
</evidence>
<evidence type="ECO:0000256" key="1">
    <source>
        <dbReference type="ARBA" id="ARBA00000085"/>
    </source>
</evidence>
<dbReference type="RefSeq" id="WP_244329760.1">
    <property type="nucleotide sequence ID" value="NZ_BAABSS010000005.1"/>
</dbReference>
<keyword evidence="11" id="KW-1185">Reference proteome</keyword>
<dbReference type="GO" id="GO:0004673">
    <property type="term" value="F:protein histidine kinase activity"/>
    <property type="evidence" value="ECO:0007669"/>
    <property type="project" value="UniProtKB-EC"/>
</dbReference>
<dbReference type="Gene3D" id="1.10.287.130">
    <property type="match status" value="1"/>
</dbReference>
<dbReference type="EMBL" id="MIGA01000045">
    <property type="protein sequence ID" value="OSY40467.1"/>
    <property type="molecule type" value="Genomic_DNA"/>
</dbReference>
<dbReference type="InterPro" id="IPR036097">
    <property type="entry name" value="HisK_dim/P_sf"/>
</dbReference>
<keyword evidence="8" id="KW-0472">Membrane</keyword>
<reference evidence="10 11" key="1">
    <citation type="submission" date="2016-09" db="EMBL/GenBank/DDBJ databases">
        <title>Streptomyces platensis DSM40041, a candidate organism with high potential of specific P450 cytochromes.</title>
        <authorList>
            <person name="Grumaz C."/>
            <person name="Vainshtein Y."/>
            <person name="Kirstahler P."/>
            <person name="Sohn K."/>
        </authorList>
    </citation>
    <scope>NUCLEOTIDE SEQUENCE [LARGE SCALE GENOMIC DNA]</scope>
    <source>
        <strain evidence="10 11">DSM 40041</strain>
    </source>
</reference>
<dbReference type="InterPro" id="IPR050428">
    <property type="entry name" value="TCS_sensor_his_kinase"/>
</dbReference>
<dbReference type="CDD" id="cd00082">
    <property type="entry name" value="HisKA"/>
    <property type="match status" value="1"/>
</dbReference>
<dbReference type="SMART" id="SM00388">
    <property type="entry name" value="HisKA"/>
    <property type="match status" value="1"/>
</dbReference>
<evidence type="ECO:0000256" key="6">
    <source>
        <dbReference type="ARBA" id="ARBA00022777"/>
    </source>
</evidence>
<evidence type="ECO:0000256" key="3">
    <source>
        <dbReference type="ARBA" id="ARBA00012438"/>
    </source>
</evidence>
<feature type="compositionally biased region" description="Gly residues" evidence="7">
    <location>
        <begin position="112"/>
        <end position="148"/>
    </location>
</feature>
<dbReference type="PANTHER" id="PTHR45436:SF5">
    <property type="entry name" value="SENSOR HISTIDINE KINASE TRCS"/>
    <property type="match status" value="1"/>
</dbReference>
<evidence type="ECO:0000256" key="4">
    <source>
        <dbReference type="ARBA" id="ARBA00022553"/>
    </source>
</evidence>
<evidence type="ECO:0000259" key="9">
    <source>
        <dbReference type="SMART" id="SM00388"/>
    </source>
</evidence>
<comment type="catalytic activity">
    <reaction evidence="1">
        <text>ATP + protein L-histidine = ADP + protein N-phospho-L-histidine.</text>
        <dbReference type="EC" id="2.7.13.3"/>
    </reaction>
</comment>
<feature type="compositionally biased region" description="Low complexity" evidence="7">
    <location>
        <begin position="438"/>
        <end position="456"/>
    </location>
</feature>
<protein>
    <recommendedName>
        <fullName evidence="3">histidine kinase</fullName>
        <ecNumber evidence="3">2.7.13.3</ecNumber>
    </recommendedName>
</protein>
<accession>A0ABX3XS22</accession>
<dbReference type="Pfam" id="PF00512">
    <property type="entry name" value="HisKA"/>
    <property type="match status" value="1"/>
</dbReference>
<sequence length="480" mass="49476">MRLSTRIAVAMGVAVPLLVLASGALLLRLVAHDVHRAQDAHLRERAAVLLPLARGLLQVEGTGRPRKTANHERRLLDAGLDVGVRLTADSKSNGDGGKAADLAPPTRTSGQGTSGQGTSGQGTSGQGTSGQGTSGQGTSGQGTSGPGTSGPRNAPAGIGTTATQQPGRVVAEAGPQPDDAVLLPSAAFDPVTVRAGHRAWRALSVQVRSAKTSAPQGRLWVFSPGSAGNAEIDTVQNRILLVALIAAPLAGLLSLAIAERATLPLRRLQRRAAGLDPGTSAVRLDHSRSRVTEVDDLAHTLQTVLARYDEQATRTQEALATARSFAATASHELRTPLMGMQTNLDILTDHPELSPADRAEILDDLHTGHTRLMGLLIALRALAQGDLVEADAFTVVDLSEVVAVAVADVQRHHPEARLTSHLTPGPAGARLGTGPADGGRQPAPQRGGARGPAGRPRTGRGGVAAERPAGGPGRRADRGR</sequence>
<dbReference type="Gene3D" id="6.10.340.10">
    <property type="match status" value="1"/>
</dbReference>
<dbReference type="PANTHER" id="PTHR45436">
    <property type="entry name" value="SENSOR HISTIDINE KINASE YKOH"/>
    <property type="match status" value="1"/>
</dbReference>
<dbReference type="SUPFAM" id="SSF47384">
    <property type="entry name" value="Homodimeric domain of signal transducing histidine kinase"/>
    <property type="match status" value="1"/>
</dbReference>